<feature type="domain" description="Carbohydrate kinase PfkB" evidence="4">
    <location>
        <begin position="1"/>
        <end position="314"/>
    </location>
</feature>
<dbReference type="CDD" id="cd01166">
    <property type="entry name" value="KdgK"/>
    <property type="match status" value="1"/>
</dbReference>
<evidence type="ECO:0000259" key="4">
    <source>
        <dbReference type="Pfam" id="PF00294"/>
    </source>
</evidence>
<dbReference type="Pfam" id="PF00294">
    <property type="entry name" value="PfkB"/>
    <property type="match status" value="1"/>
</dbReference>
<dbReference type="PANTHER" id="PTHR43320">
    <property type="entry name" value="SUGAR KINASE"/>
    <property type="match status" value="1"/>
</dbReference>
<evidence type="ECO:0000256" key="1">
    <source>
        <dbReference type="ARBA" id="ARBA00010688"/>
    </source>
</evidence>
<dbReference type="InterPro" id="IPR052700">
    <property type="entry name" value="Carb_kinase_PfkB-like"/>
</dbReference>
<evidence type="ECO:0000313" key="5">
    <source>
        <dbReference type="EMBL" id="CAH0997182.1"/>
    </source>
</evidence>
<accession>A0ABN8EVY0</accession>
<sequence length="335" mass="37228">MPKIVTLGEVLLRLTTPNFQKFEQANSFNANFGGTEMNVGASLVKFGFEATHVTTFPNNLIGQKAKAFLRYLDFDTSNVVLEGDRMGVFFLETGAVMRASQIVYDRADSAFANLNPDLFDWEKILAGADWFHWCGITPAISEGAAKACLDAVKMAKKMGITVSSDIYYRSNLWKYGKTPQEILPELASYSDIILASRKNIEEIFSLKVTVEKGKFVEACKLLMEHYPNVKKVIDTDRVQVSASHNQYAAKMWNGEELLETDYQDITHIVDRIGTGDAFLGGFIYGQVVLKDDFQSLQFGTAAAALKHTIEGDQNLVTVAEVEAVMSGDKSGRLRR</sequence>
<keyword evidence="3" id="KW-0418">Kinase</keyword>
<name>A0ABN8EVY0_9BACT</name>
<dbReference type="InterPro" id="IPR011611">
    <property type="entry name" value="PfkB_dom"/>
</dbReference>
<evidence type="ECO:0000256" key="3">
    <source>
        <dbReference type="ARBA" id="ARBA00022777"/>
    </source>
</evidence>
<reference evidence="5" key="1">
    <citation type="submission" date="2021-12" db="EMBL/GenBank/DDBJ databases">
        <authorList>
            <person name="Rodrigo-Torres L."/>
            <person name="Arahal R. D."/>
            <person name="Lucena T."/>
        </authorList>
    </citation>
    <scope>NUCLEOTIDE SEQUENCE</scope>
    <source>
        <strain evidence="5">CECT 8858</strain>
    </source>
</reference>
<evidence type="ECO:0000256" key="2">
    <source>
        <dbReference type="ARBA" id="ARBA00022679"/>
    </source>
</evidence>
<dbReference type="InterPro" id="IPR029056">
    <property type="entry name" value="Ribokinase-like"/>
</dbReference>
<evidence type="ECO:0000313" key="6">
    <source>
        <dbReference type="Proteomes" id="UP000837932"/>
    </source>
</evidence>
<dbReference type="GO" id="GO:0047590">
    <property type="term" value="F:5-dehydro-2-deoxygluconokinase activity"/>
    <property type="evidence" value="ECO:0007669"/>
    <property type="project" value="UniProtKB-EC"/>
</dbReference>
<dbReference type="EC" id="2.7.1.92" evidence="5"/>
<dbReference type="PANTHER" id="PTHR43320:SF2">
    <property type="entry name" value="2-DEHYDRO-3-DEOXYGLUCONOKINASE_2-DEHYDRO-3-DEOXYGALACTONOKINASE"/>
    <property type="match status" value="1"/>
</dbReference>
<organism evidence="5 6">
    <name type="scientific">Emticicia aquatica</name>
    <dbReference type="NCBI Taxonomy" id="1681835"/>
    <lineage>
        <taxon>Bacteria</taxon>
        <taxon>Pseudomonadati</taxon>
        <taxon>Bacteroidota</taxon>
        <taxon>Cytophagia</taxon>
        <taxon>Cytophagales</taxon>
        <taxon>Leadbetterellaceae</taxon>
        <taxon>Emticicia</taxon>
    </lineage>
</organism>
<dbReference type="RefSeq" id="WP_238807777.1">
    <property type="nucleotide sequence ID" value="NZ_CAKLPY010000002.1"/>
</dbReference>
<comment type="caution">
    <text evidence="5">The sequence shown here is derived from an EMBL/GenBank/DDBJ whole genome shotgun (WGS) entry which is preliminary data.</text>
</comment>
<dbReference type="Proteomes" id="UP000837932">
    <property type="component" value="Unassembled WGS sequence"/>
</dbReference>
<protein>
    <submittedName>
        <fullName evidence="5">5-dehydro-2-deoxygluconokinase</fullName>
        <ecNumber evidence="5">2.7.1.92</ecNumber>
    </submittedName>
</protein>
<dbReference type="SUPFAM" id="SSF53613">
    <property type="entry name" value="Ribokinase-like"/>
    <property type="match status" value="1"/>
</dbReference>
<dbReference type="EMBL" id="CAKLPY010000002">
    <property type="protein sequence ID" value="CAH0997182.1"/>
    <property type="molecule type" value="Genomic_DNA"/>
</dbReference>
<comment type="similarity">
    <text evidence="1">Belongs to the carbohydrate kinase PfkB family.</text>
</comment>
<dbReference type="Gene3D" id="3.40.1190.20">
    <property type="match status" value="1"/>
</dbReference>
<keyword evidence="2 5" id="KW-0808">Transferase</keyword>
<gene>
    <name evidence="5" type="primary">iolC</name>
    <name evidence="5" type="ORF">EMA8858_03321</name>
</gene>
<proteinExistence type="inferred from homology"/>
<keyword evidence="6" id="KW-1185">Reference proteome</keyword>